<evidence type="ECO:0000313" key="2">
    <source>
        <dbReference type="Proteomes" id="UP001218218"/>
    </source>
</evidence>
<keyword evidence="2" id="KW-1185">Reference proteome</keyword>
<dbReference type="EMBL" id="JARIHO010000004">
    <property type="protein sequence ID" value="KAJ7362264.1"/>
    <property type="molecule type" value="Genomic_DNA"/>
</dbReference>
<accession>A0AAD7F2X1</accession>
<comment type="caution">
    <text evidence="1">The sequence shown here is derived from an EMBL/GenBank/DDBJ whole genome shotgun (WGS) entry which is preliminary data.</text>
</comment>
<gene>
    <name evidence="1" type="ORF">DFH08DRAFT_950554</name>
</gene>
<evidence type="ECO:0000313" key="1">
    <source>
        <dbReference type="EMBL" id="KAJ7362264.1"/>
    </source>
</evidence>
<proteinExistence type="predicted"/>
<sequence length="188" mass="20704">MTQTAWSDGPLCVKTLIPPAREDLTSIDIITPDLFAYLASYSGLETLSLQNYDEGWEARNRLADTFFSAVLSCHAQTLVAVVFPSRWASGPIALTEWGHRQSSTGSYPALLSCKTTQRIQHLLPCAMLLTSLRHLAISPRSSPYESCASDDFERIKAMVTFRSRVVSSALRNLIRGIRFLHAGAAGID</sequence>
<dbReference type="AlphaFoldDB" id="A0AAD7F2X1"/>
<organism evidence="1 2">
    <name type="scientific">Mycena albidolilacea</name>
    <dbReference type="NCBI Taxonomy" id="1033008"/>
    <lineage>
        <taxon>Eukaryota</taxon>
        <taxon>Fungi</taxon>
        <taxon>Dikarya</taxon>
        <taxon>Basidiomycota</taxon>
        <taxon>Agaricomycotina</taxon>
        <taxon>Agaricomycetes</taxon>
        <taxon>Agaricomycetidae</taxon>
        <taxon>Agaricales</taxon>
        <taxon>Marasmiineae</taxon>
        <taxon>Mycenaceae</taxon>
        <taxon>Mycena</taxon>
    </lineage>
</organism>
<reference evidence="1" key="1">
    <citation type="submission" date="2023-03" db="EMBL/GenBank/DDBJ databases">
        <title>Massive genome expansion in bonnet fungi (Mycena s.s.) driven by repeated elements and novel gene families across ecological guilds.</title>
        <authorList>
            <consortium name="Lawrence Berkeley National Laboratory"/>
            <person name="Harder C.B."/>
            <person name="Miyauchi S."/>
            <person name="Viragh M."/>
            <person name="Kuo A."/>
            <person name="Thoen E."/>
            <person name="Andreopoulos B."/>
            <person name="Lu D."/>
            <person name="Skrede I."/>
            <person name="Drula E."/>
            <person name="Henrissat B."/>
            <person name="Morin E."/>
            <person name="Kohler A."/>
            <person name="Barry K."/>
            <person name="LaButti K."/>
            <person name="Morin E."/>
            <person name="Salamov A."/>
            <person name="Lipzen A."/>
            <person name="Mereny Z."/>
            <person name="Hegedus B."/>
            <person name="Baldrian P."/>
            <person name="Stursova M."/>
            <person name="Weitz H."/>
            <person name="Taylor A."/>
            <person name="Grigoriev I.V."/>
            <person name="Nagy L.G."/>
            <person name="Martin F."/>
            <person name="Kauserud H."/>
        </authorList>
    </citation>
    <scope>NUCLEOTIDE SEQUENCE</scope>
    <source>
        <strain evidence="1">CBHHK002</strain>
    </source>
</reference>
<dbReference type="Proteomes" id="UP001218218">
    <property type="component" value="Unassembled WGS sequence"/>
</dbReference>
<name>A0AAD7F2X1_9AGAR</name>
<protein>
    <submittedName>
        <fullName evidence="1">Uncharacterized protein</fullName>
    </submittedName>
</protein>